<proteinExistence type="predicted"/>
<protein>
    <submittedName>
        <fullName evidence="2">Uncharacterized protein</fullName>
    </submittedName>
</protein>
<dbReference type="RefSeq" id="WP_155863763.1">
    <property type="nucleotide sequence ID" value="NZ_WFIY01000004.1"/>
</dbReference>
<dbReference type="Proteomes" id="UP000440125">
    <property type="component" value="Unassembled WGS sequence"/>
</dbReference>
<evidence type="ECO:0000256" key="1">
    <source>
        <dbReference type="SAM" id="Phobius"/>
    </source>
</evidence>
<name>A0A6A9QMY6_ACIIN</name>
<accession>A0A6A9QMY6</accession>
<keyword evidence="3" id="KW-1185">Reference proteome</keyword>
<evidence type="ECO:0000313" key="3">
    <source>
        <dbReference type="Proteomes" id="UP000440125"/>
    </source>
</evidence>
<feature type="transmembrane region" description="Helical" evidence="1">
    <location>
        <begin position="12"/>
        <end position="32"/>
    </location>
</feature>
<keyword evidence="1" id="KW-0472">Membrane</keyword>
<organism evidence="2 3">
    <name type="scientific">Acidianus infernus</name>
    <dbReference type="NCBI Taxonomy" id="12915"/>
    <lineage>
        <taxon>Archaea</taxon>
        <taxon>Thermoproteota</taxon>
        <taxon>Thermoprotei</taxon>
        <taxon>Sulfolobales</taxon>
        <taxon>Sulfolobaceae</taxon>
        <taxon>Acidianus</taxon>
    </lineage>
</organism>
<feature type="transmembrane region" description="Helical" evidence="1">
    <location>
        <begin position="107"/>
        <end position="133"/>
    </location>
</feature>
<gene>
    <name evidence="2" type="ORF">D1867_08515</name>
</gene>
<dbReference type="OrthoDB" id="381690at2157"/>
<sequence length="136" mass="14860">MIRLDRLSRLMILAGIIMLLSSIILGDILLQVNSSSQELIIPPHGTLVTSFNSNSIVVFQGNGVSIHGNNIYTIGCKVINLQGKVSIVNNSSCSVNLNEKTILLPRLLYIIIFPIIIIGGIIFISGILISMYLKLR</sequence>
<dbReference type="EMBL" id="WFIY01000004">
    <property type="protein sequence ID" value="MUM65278.1"/>
    <property type="molecule type" value="Genomic_DNA"/>
</dbReference>
<dbReference type="AlphaFoldDB" id="A0A6A9QMY6"/>
<evidence type="ECO:0000313" key="2">
    <source>
        <dbReference type="EMBL" id="MUM65278.1"/>
    </source>
</evidence>
<comment type="caution">
    <text evidence="2">The sequence shown here is derived from an EMBL/GenBank/DDBJ whole genome shotgun (WGS) entry which is preliminary data.</text>
</comment>
<reference evidence="2 3" key="1">
    <citation type="submission" date="2019-10" db="EMBL/GenBank/DDBJ databases">
        <title>Genome Sequences from Six Type Strain Members of the Archaeal Family Sulfolobaceae: Acidianus ambivalens, Acidianus infernus, Metallosphaera prunae, Stygiolobus azoricus, Sulfolobus metallicus, and Sulfurisphaera ohwakuensis.</title>
        <authorList>
            <person name="Counts J.A."/>
            <person name="Kelly R.M."/>
        </authorList>
    </citation>
    <scope>NUCLEOTIDE SEQUENCE [LARGE SCALE GENOMIC DNA]</scope>
    <source>
        <strain evidence="2 3">DSM 3191</strain>
    </source>
</reference>
<keyword evidence="1" id="KW-0812">Transmembrane</keyword>
<keyword evidence="1" id="KW-1133">Transmembrane helix</keyword>